<dbReference type="GO" id="GO:0008270">
    <property type="term" value="F:zinc ion binding"/>
    <property type="evidence" value="ECO:0007669"/>
    <property type="project" value="UniProtKB-KW"/>
</dbReference>
<evidence type="ECO:0000256" key="6">
    <source>
        <dbReference type="ARBA" id="ARBA00022840"/>
    </source>
</evidence>
<name>A0AAV5QP21_9ASCO</name>
<evidence type="ECO:0000256" key="4">
    <source>
        <dbReference type="ARBA" id="ARBA00022801"/>
    </source>
</evidence>
<evidence type="ECO:0000313" key="11">
    <source>
        <dbReference type="EMBL" id="GMM36277.1"/>
    </source>
</evidence>
<dbReference type="SMART" id="SM00487">
    <property type="entry name" value="DEXDc"/>
    <property type="match status" value="1"/>
</dbReference>
<dbReference type="Pfam" id="PF00271">
    <property type="entry name" value="Helicase_C"/>
    <property type="match status" value="1"/>
</dbReference>
<dbReference type="Gene3D" id="3.30.40.10">
    <property type="entry name" value="Zinc/RING finger domain, C3HC4 (zinc finger)"/>
    <property type="match status" value="1"/>
</dbReference>
<keyword evidence="1" id="KW-0479">Metal-binding</keyword>
<evidence type="ECO:0000256" key="2">
    <source>
        <dbReference type="ARBA" id="ARBA00022741"/>
    </source>
</evidence>
<feature type="domain" description="Helicase C-terminal" evidence="10">
    <location>
        <begin position="1798"/>
        <end position="1980"/>
    </location>
</feature>
<organism evidence="11 12">
    <name type="scientific">Saccharomycopsis crataegensis</name>
    <dbReference type="NCBI Taxonomy" id="43959"/>
    <lineage>
        <taxon>Eukaryota</taxon>
        <taxon>Fungi</taxon>
        <taxon>Dikarya</taxon>
        <taxon>Ascomycota</taxon>
        <taxon>Saccharomycotina</taxon>
        <taxon>Saccharomycetes</taxon>
        <taxon>Saccharomycopsidaceae</taxon>
        <taxon>Saccharomycopsis</taxon>
    </lineage>
</organism>
<dbReference type="GO" id="GO:0000209">
    <property type="term" value="P:protein polyubiquitination"/>
    <property type="evidence" value="ECO:0007669"/>
    <property type="project" value="TreeGrafter"/>
</dbReference>
<keyword evidence="4" id="KW-0378">Hydrolase</keyword>
<evidence type="ECO:0000313" key="12">
    <source>
        <dbReference type="Proteomes" id="UP001360560"/>
    </source>
</evidence>
<dbReference type="PANTHER" id="PTHR45865">
    <property type="entry name" value="E3 UBIQUITIN-PROTEIN LIGASE SHPRH FAMILY MEMBER"/>
    <property type="match status" value="1"/>
</dbReference>
<feature type="coiled-coil region" evidence="8">
    <location>
        <begin position="1084"/>
        <end position="1146"/>
    </location>
</feature>
<sequence>MSSDISFRLDSQDLDQLSNFLEYFANNNALRVGKHHTGRLGEDGKGARSISILNREFVSSFDSGFKQISGRLLEVLKSVTSRSEEVIPKFYSVKYGADEREYVITIPNLQIEEQEQEIGSKIDLPFKRRNKKRKIEEKKPIFKNLVVPFHERDMHKLVLRKKLKSENYDIISLNLKNPVNGVSMDTKILNELSVFHLKPKTISENPSLDLQFPSLEFIVKLNNDADYIVSLTGKIRYSVNIKENFEGKTFFNANVIAILNNLILGGSKQVLLKPSPTYYQLGYEFLNDWNGVAANNTSPEIYKELYGDYLKKKNLSLKQKVDDILDNIRNPSSKLFYNLLTEYSSRLTLPSKVYNFALSSVEGTQYTTHIEDSNANSVVVAGLQARLFNFQAKTLLWCLDKENVDYDFESNCVKNRQFFNIDLLRRPYMDKEASNLLNRSDESCYAYNYNYLSRKIDKISFGWIRLVHRDEDVIEYDHQILNNEDFFESLLPSNVYWFNKYTGNLISTTSLIDYLQRNYAGVLPDLTTGNINLEGSLVSSKPFKSHFFAQNLLSEEMGLGKTIELVALVLSNQRKDFKKISLNKETTASFIDDSNYVFDPILRRHVLKSKTTLIICPESILNQWVQEMNKFAPSLKILKYTGFSNFYSNLAALEKKRKENLKRKKKNNKFVVKLKLNFDKLLQCSKASSSDIFFNYSSFKKNESKNLRYLPLVGGNVNDVDLKKFSGISNVSVSRDTIENNIYELPVIHGSDITLNNNDEGQCTSNWESSNDTENIAEMLERESLKKIDPHHRRIAFELSQYDIIVASYQTITKELYYAQFNPNNRPIRSATKNANYANDDQNDIRSDGVKLSSNRLDYSSPLVFLQFWRIILDEVQMVSSQISNAAKTCKIFSRCHSWGISGTPIKKDLNDIMSYLSFLRIDPFNDSAEVGGRKYNEGKDNAWRLLTTQNGAIETSNTNPPGVDFLKFITNMAIRHDKTTVKNDINLPKQTRVLLTSTFAPVEQDNYSLIFKRFLSEAGLNVNGEPIIDDWYPNIPLMRKYLTILRKTCSYIDLPNNSVGIMGASGISGGNSNRSNYITKSMEDILERFLEEAKGEIDDLEKENVSLSIELAETYEVQHKPVEFNQLLIKNIQFIKDRLEVLNKEVSGHGPDTILKVEDYEVEMSSEKSSKTKREYLKDDNYNDDLKSTKRIRLRAWTELLHKYYFFLGNSHFQIAEKLEDEVNLTAEELSAKLSITVSAFNFKIDGVNPKIDFFDDLVDEEDLYKEIIKNEALCKYLKNKVLEHNYYKMAENIRDTLLLGHSNFALDRMESLRKLINFEYKIVTSISHKEIAPPGLKSLQYKELKIYYYKLFKVIDEFNFQTKILNEWIEEISKILASPLMKKQNNSGTDADGEEYEKTIIDQEKAFYILSILELAFRFRDALVNGINVSTLNASGTVGVGYSIYSVDTVLERPPIFDEENDVSNVGKKQIKDKENGKISEAQESEELKLFKKVLKKNIEAIKPSICRQEGSKDLNLKDLANSIKTLDTEIRTKRLTEKEIKAIEYTKQYLPSLHRKEAKAQHELKNKYLNQLNSVYNARSSYFKQLQSISDTVESTRFEKYNNLRSINPIDDIRSLPEEQLHKHMESIRNVVIKRKISVNQHKVSKLSSRCLYLDSLRDDNSGNDGNKNPEKEKMCIICQNSIINGILLECGHHYCKECLDTWMKKGKHHSCPLCKAPINKKTIYEFTYTKQNLEVGLINDGHSINSFEGEQNNYLGSSKTNKSLFYKHINDKQFNKINEMALTSPNKYGAKIDTIVKLILWLKLEKNPEEENDVQVVIFSQWEEFLKILALALQDNNIKFLGAAPRFQRGTGRKSRNQNHSLSNKIGVSDINRFKYDSTITCFLLNAQQQAAGLTLVNATHVILCEPLVNTALELQAINRIHRIGQKVETTVWMLGIKNTVEESIIDLSTKKRLDQLLKLKDNNIKDISSHYANALEDEVAKNSDIDEENVEDKQRVMDSLDMTGATDKLIDKAGGELVPVDELWESFFTKTC</sequence>
<dbReference type="Pfam" id="PF13920">
    <property type="entry name" value="zf-C3HC4_3"/>
    <property type="match status" value="1"/>
</dbReference>
<keyword evidence="8" id="KW-0175">Coiled coil</keyword>
<keyword evidence="5" id="KW-0862">Zinc</keyword>
<keyword evidence="3 7" id="KW-0863">Zinc-finger</keyword>
<dbReference type="CDD" id="cd18793">
    <property type="entry name" value="SF2_C_SNF"/>
    <property type="match status" value="1"/>
</dbReference>
<dbReference type="Proteomes" id="UP001360560">
    <property type="component" value="Unassembled WGS sequence"/>
</dbReference>
<dbReference type="InterPro" id="IPR049730">
    <property type="entry name" value="SNF2/RAD54-like_C"/>
</dbReference>
<dbReference type="InterPro" id="IPR001650">
    <property type="entry name" value="Helicase_C-like"/>
</dbReference>
<proteinExistence type="predicted"/>
<keyword evidence="6" id="KW-0067">ATP-binding</keyword>
<dbReference type="SMART" id="SM00184">
    <property type="entry name" value="RING"/>
    <property type="match status" value="1"/>
</dbReference>
<dbReference type="GO" id="GO:0016787">
    <property type="term" value="F:hydrolase activity"/>
    <property type="evidence" value="ECO:0007669"/>
    <property type="project" value="UniProtKB-KW"/>
</dbReference>
<evidence type="ECO:0000256" key="5">
    <source>
        <dbReference type="ARBA" id="ARBA00022833"/>
    </source>
</evidence>
<dbReference type="PROSITE" id="PS51194">
    <property type="entry name" value="HELICASE_CTER"/>
    <property type="match status" value="1"/>
</dbReference>
<dbReference type="InterPro" id="IPR000330">
    <property type="entry name" value="SNF2_N"/>
</dbReference>
<comment type="caution">
    <text evidence="11">The sequence shown here is derived from an EMBL/GenBank/DDBJ whole genome shotgun (WGS) entry which is preliminary data.</text>
</comment>
<dbReference type="SUPFAM" id="SSF57850">
    <property type="entry name" value="RING/U-box"/>
    <property type="match status" value="1"/>
</dbReference>
<keyword evidence="12" id="KW-1185">Reference proteome</keyword>
<dbReference type="InterPro" id="IPR052583">
    <property type="entry name" value="ATP-helicase/E3_Ub-Ligase"/>
</dbReference>
<dbReference type="RefSeq" id="XP_064853273.1">
    <property type="nucleotide sequence ID" value="XM_064997201.1"/>
</dbReference>
<dbReference type="GO" id="GO:0005634">
    <property type="term" value="C:nucleus"/>
    <property type="evidence" value="ECO:0007669"/>
    <property type="project" value="TreeGrafter"/>
</dbReference>
<accession>A0AAV5QP21</accession>
<dbReference type="Gene3D" id="3.40.50.10810">
    <property type="entry name" value="Tandem AAA-ATPase domain"/>
    <property type="match status" value="2"/>
</dbReference>
<evidence type="ECO:0000259" key="10">
    <source>
        <dbReference type="PROSITE" id="PS51194"/>
    </source>
</evidence>
<evidence type="ECO:0000256" key="1">
    <source>
        <dbReference type="ARBA" id="ARBA00022723"/>
    </source>
</evidence>
<dbReference type="GeneID" id="90074252"/>
<dbReference type="InterPro" id="IPR014001">
    <property type="entry name" value="Helicase_ATP-bd"/>
</dbReference>
<dbReference type="InterPro" id="IPR027417">
    <property type="entry name" value="P-loop_NTPase"/>
</dbReference>
<dbReference type="Pfam" id="PF26021">
    <property type="entry name" value="Ferritin_C144_05"/>
    <property type="match status" value="1"/>
</dbReference>
<evidence type="ECO:0000259" key="9">
    <source>
        <dbReference type="PROSITE" id="PS50089"/>
    </source>
</evidence>
<evidence type="ECO:0000256" key="8">
    <source>
        <dbReference type="SAM" id="Coils"/>
    </source>
</evidence>
<dbReference type="SUPFAM" id="SSF52540">
    <property type="entry name" value="P-loop containing nucleoside triphosphate hydrolases"/>
    <property type="match status" value="2"/>
</dbReference>
<dbReference type="PANTHER" id="PTHR45865:SF1">
    <property type="entry name" value="E3 UBIQUITIN-PROTEIN LIGASE SHPRH"/>
    <property type="match status" value="1"/>
</dbReference>
<dbReference type="InterPro" id="IPR017907">
    <property type="entry name" value="Znf_RING_CS"/>
</dbReference>
<dbReference type="GO" id="GO:0061630">
    <property type="term" value="F:ubiquitin protein ligase activity"/>
    <property type="evidence" value="ECO:0007669"/>
    <property type="project" value="TreeGrafter"/>
</dbReference>
<evidence type="ECO:0000256" key="3">
    <source>
        <dbReference type="ARBA" id="ARBA00022771"/>
    </source>
</evidence>
<dbReference type="PROSITE" id="PS00518">
    <property type="entry name" value="ZF_RING_1"/>
    <property type="match status" value="1"/>
</dbReference>
<gene>
    <name evidence="11" type="ORF">DASC09_036020</name>
</gene>
<dbReference type="Gene3D" id="3.40.50.300">
    <property type="entry name" value="P-loop containing nucleotide triphosphate hydrolases"/>
    <property type="match status" value="1"/>
</dbReference>
<dbReference type="GO" id="GO:0005524">
    <property type="term" value="F:ATP binding"/>
    <property type="evidence" value="ECO:0007669"/>
    <property type="project" value="InterPro"/>
</dbReference>
<dbReference type="InterPro" id="IPR001841">
    <property type="entry name" value="Znf_RING"/>
</dbReference>
<dbReference type="InterPro" id="IPR013083">
    <property type="entry name" value="Znf_RING/FYVE/PHD"/>
</dbReference>
<dbReference type="InterPro" id="IPR059033">
    <property type="entry name" value="C144_05_dom"/>
</dbReference>
<feature type="domain" description="RING-type" evidence="9">
    <location>
        <begin position="1679"/>
        <end position="1719"/>
    </location>
</feature>
<dbReference type="GO" id="GO:0006974">
    <property type="term" value="P:DNA damage response"/>
    <property type="evidence" value="ECO:0007669"/>
    <property type="project" value="TreeGrafter"/>
</dbReference>
<dbReference type="Pfam" id="PF00176">
    <property type="entry name" value="SNF2-rel_dom"/>
    <property type="match status" value="2"/>
</dbReference>
<evidence type="ECO:0000256" key="7">
    <source>
        <dbReference type="PROSITE-ProRule" id="PRU00175"/>
    </source>
</evidence>
<keyword evidence="2" id="KW-0547">Nucleotide-binding</keyword>
<dbReference type="InterPro" id="IPR038718">
    <property type="entry name" value="SNF2-like_sf"/>
</dbReference>
<dbReference type="EMBL" id="BTFZ01000011">
    <property type="protein sequence ID" value="GMM36277.1"/>
    <property type="molecule type" value="Genomic_DNA"/>
</dbReference>
<reference evidence="11 12" key="1">
    <citation type="journal article" date="2023" name="Elife">
        <title>Identification of key yeast species and microbe-microbe interactions impacting larval growth of Drosophila in the wild.</title>
        <authorList>
            <person name="Mure A."/>
            <person name="Sugiura Y."/>
            <person name="Maeda R."/>
            <person name="Honda K."/>
            <person name="Sakurai N."/>
            <person name="Takahashi Y."/>
            <person name="Watada M."/>
            <person name="Katoh T."/>
            <person name="Gotoh A."/>
            <person name="Gotoh Y."/>
            <person name="Taniguchi I."/>
            <person name="Nakamura K."/>
            <person name="Hayashi T."/>
            <person name="Katayama T."/>
            <person name="Uemura T."/>
            <person name="Hattori Y."/>
        </authorList>
    </citation>
    <scope>NUCLEOTIDE SEQUENCE [LARGE SCALE GENOMIC DNA]</scope>
    <source>
        <strain evidence="11 12">SC-9</strain>
    </source>
</reference>
<dbReference type="PROSITE" id="PS50089">
    <property type="entry name" value="ZF_RING_2"/>
    <property type="match status" value="1"/>
</dbReference>
<protein>
    <submittedName>
        <fullName evidence="11">E3 ubiquitin-protein ligase</fullName>
    </submittedName>
</protein>